<feature type="transmembrane region" description="Helical" evidence="2">
    <location>
        <begin position="213"/>
        <end position="235"/>
    </location>
</feature>
<accession>A0ABY4YTS7</accession>
<protein>
    <submittedName>
        <fullName evidence="4">Sensor domain-containing protein</fullName>
    </submittedName>
</protein>
<feature type="transmembrane region" description="Helical" evidence="2">
    <location>
        <begin position="158"/>
        <end position="180"/>
    </location>
</feature>
<feature type="transmembrane region" description="Helical" evidence="2">
    <location>
        <begin position="86"/>
        <end position="106"/>
    </location>
</feature>
<evidence type="ECO:0000256" key="1">
    <source>
        <dbReference type="SAM" id="MobiDB-lite"/>
    </source>
</evidence>
<dbReference type="EMBL" id="CP099489">
    <property type="protein sequence ID" value="USQ79982.1"/>
    <property type="molecule type" value="Genomic_DNA"/>
</dbReference>
<feature type="compositionally biased region" description="Polar residues" evidence="1">
    <location>
        <begin position="24"/>
        <end position="36"/>
    </location>
</feature>
<keyword evidence="2" id="KW-1133">Transmembrane helix</keyword>
<dbReference type="Pfam" id="PF13796">
    <property type="entry name" value="Sensor"/>
    <property type="match status" value="1"/>
</dbReference>
<feature type="domain" description="Putative sensor" evidence="3">
    <location>
        <begin position="60"/>
        <end position="245"/>
    </location>
</feature>
<dbReference type="Proteomes" id="UP001056455">
    <property type="component" value="Chromosome"/>
</dbReference>
<sequence>MTQQTFTRDRQPTGLPATMPVGSATGSATGPSTGDSTGAGHRDRRVARLSWRSVGPDLAYLTSGFFLSLFSFVLLLTLFVLGVSTAVLWIGLPILGFALLTASWFARENRELLRRWGDPVAEPVHRWSSRRRVLSMLLDAQAWRELLHGTLITLPLRIFTFVVPVSWLAAGLGGVTWFIWGVFLPRDDYNGVAWLLVHGAGLDLGSNRYLAEAGTMFVSGVILLLLAPVVTRLCALADASVARILIGGHWSAAGDGSDR</sequence>
<keyword evidence="5" id="KW-1185">Reference proteome</keyword>
<name>A0ABY4YTS7_9MICO</name>
<organism evidence="4 5">
    <name type="scientific">Ornithinimicrobium faecis</name>
    <dbReference type="NCBI Taxonomy" id="2934158"/>
    <lineage>
        <taxon>Bacteria</taxon>
        <taxon>Bacillati</taxon>
        <taxon>Actinomycetota</taxon>
        <taxon>Actinomycetes</taxon>
        <taxon>Micrococcales</taxon>
        <taxon>Ornithinimicrobiaceae</taxon>
        <taxon>Ornithinimicrobium</taxon>
    </lineage>
</organism>
<keyword evidence="2" id="KW-0472">Membrane</keyword>
<evidence type="ECO:0000313" key="4">
    <source>
        <dbReference type="EMBL" id="USQ79982.1"/>
    </source>
</evidence>
<evidence type="ECO:0000256" key="2">
    <source>
        <dbReference type="SAM" id="Phobius"/>
    </source>
</evidence>
<dbReference type="InterPro" id="IPR025828">
    <property type="entry name" value="Put_sensor_dom"/>
</dbReference>
<dbReference type="RefSeq" id="WP_252593198.1">
    <property type="nucleotide sequence ID" value="NZ_CP099489.1"/>
</dbReference>
<feature type="transmembrane region" description="Helical" evidence="2">
    <location>
        <begin position="58"/>
        <end position="80"/>
    </location>
</feature>
<feature type="region of interest" description="Disordered" evidence="1">
    <location>
        <begin position="1"/>
        <end position="41"/>
    </location>
</feature>
<keyword evidence="2" id="KW-0812">Transmembrane</keyword>
<gene>
    <name evidence="4" type="ORF">NF556_20740</name>
</gene>
<proteinExistence type="predicted"/>
<reference evidence="4" key="1">
    <citation type="submission" date="2022-06" db="EMBL/GenBank/DDBJ databases">
        <title>Ornithinimicrobium HY1793.</title>
        <authorList>
            <person name="Huang Y."/>
        </authorList>
    </citation>
    <scope>NUCLEOTIDE SEQUENCE</scope>
    <source>
        <strain evidence="4">HY1793</strain>
    </source>
</reference>
<evidence type="ECO:0000259" key="3">
    <source>
        <dbReference type="Pfam" id="PF13796"/>
    </source>
</evidence>
<evidence type="ECO:0000313" key="5">
    <source>
        <dbReference type="Proteomes" id="UP001056455"/>
    </source>
</evidence>